<keyword evidence="1" id="KW-0472">Membrane</keyword>
<accession>A0A0F4Z5K9</accession>
<feature type="transmembrane region" description="Helical" evidence="1">
    <location>
        <begin position="6"/>
        <end position="25"/>
    </location>
</feature>
<dbReference type="EMBL" id="LASV01000010">
    <property type="protein sequence ID" value="KKA25824.1"/>
    <property type="molecule type" value="Genomic_DNA"/>
</dbReference>
<evidence type="ECO:0000313" key="3">
    <source>
        <dbReference type="Proteomes" id="UP000053958"/>
    </source>
</evidence>
<comment type="caution">
    <text evidence="2">The sequence shown here is derived from an EMBL/GenBank/DDBJ whole genome shotgun (WGS) entry which is preliminary data.</text>
</comment>
<dbReference type="Proteomes" id="UP000053958">
    <property type="component" value="Unassembled WGS sequence"/>
</dbReference>
<name>A0A0F4Z5K9_RASE3</name>
<dbReference type="AlphaFoldDB" id="A0A0F4Z5K9"/>
<dbReference type="GeneID" id="25312198"/>
<reference evidence="2 3" key="1">
    <citation type="submission" date="2015-04" db="EMBL/GenBank/DDBJ databases">
        <authorList>
            <person name="Heijne W.H."/>
            <person name="Fedorova N.D."/>
            <person name="Nierman W.C."/>
            <person name="Vollebregt A.W."/>
            <person name="Zhao Z."/>
            <person name="Wu L."/>
            <person name="Kumar M."/>
            <person name="Stam H."/>
            <person name="van den Berg M.A."/>
            <person name="Pel H.J."/>
        </authorList>
    </citation>
    <scope>NUCLEOTIDE SEQUENCE [LARGE SCALE GENOMIC DNA]</scope>
    <source>
        <strain evidence="2 3">CBS 393.64</strain>
    </source>
</reference>
<sequence>SVQNATDCFFFILFDAFLLGFLWTTRRFACMFCLDTIASTAFWGMVLGQIAFVGNHKKGRGFYTCIYIYFIVYIISYPFWLYVILILSVAHRLIS</sequence>
<protein>
    <submittedName>
        <fullName evidence="2">Uncharacterized protein</fullName>
    </submittedName>
</protein>
<evidence type="ECO:0000313" key="2">
    <source>
        <dbReference type="EMBL" id="KKA25824.1"/>
    </source>
</evidence>
<evidence type="ECO:0000256" key="1">
    <source>
        <dbReference type="SAM" id="Phobius"/>
    </source>
</evidence>
<feature type="non-terminal residue" evidence="2">
    <location>
        <position position="1"/>
    </location>
</feature>
<keyword evidence="1" id="KW-0812">Transmembrane</keyword>
<gene>
    <name evidence="2" type="ORF">T310_0140</name>
</gene>
<keyword evidence="1" id="KW-1133">Transmembrane helix</keyword>
<keyword evidence="3" id="KW-1185">Reference proteome</keyword>
<dbReference type="RefSeq" id="XP_013332436.1">
    <property type="nucleotide sequence ID" value="XM_013476982.1"/>
</dbReference>
<proteinExistence type="predicted"/>
<organism evidence="2 3">
    <name type="scientific">Rasamsonia emersonii (strain ATCC 16479 / CBS 393.64 / IMI 116815)</name>
    <dbReference type="NCBI Taxonomy" id="1408163"/>
    <lineage>
        <taxon>Eukaryota</taxon>
        <taxon>Fungi</taxon>
        <taxon>Dikarya</taxon>
        <taxon>Ascomycota</taxon>
        <taxon>Pezizomycotina</taxon>
        <taxon>Eurotiomycetes</taxon>
        <taxon>Eurotiomycetidae</taxon>
        <taxon>Eurotiales</taxon>
        <taxon>Trichocomaceae</taxon>
        <taxon>Rasamsonia</taxon>
    </lineage>
</organism>
<feature type="transmembrane region" description="Helical" evidence="1">
    <location>
        <begin position="32"/>
        <end position="54"/>
    </location>
</feature>
<feature type="transmembrane region" description="Helical" evidence="1">
    <location>
        <begin position="66"/>
        <end position="90"/>
    </location>
</feature>